<proteinExistence type="inferred from homology"/>
<dbReference type="SFLD" id="SFLDG00363">
    <property type="entry name" value="AMPS_(cytGST):_Alpha-__Mu-__Pi"/>
    <property type="match status" value="1"/>
</dbReference>
<name>A0A9P0MXW9_NEZVI</name>
<dbReference type="InterPro" id="IPR036282">
    <property type="entry name" value="Glutathione-S-Trfase_C_sf"/>
</dbReference>
<keyword evidence="2" id="KW-0808">Transferase</keyword>
<dbReference type="FunFam" id="3.40.30.10:FF:000035">
    <property type="entry name" value="hematopoietic prostaglandin D synthase"/>
    <property type="match status" value="1"/>
</dbReference>
<dbReference type="Pfam" id="PF14497">
    <property type="entry name" value="GST_C_3"/>
    <property type="match status" value="1"/>
</dbReference>
<dbReference type="InterPro" id="IPR010987">
    <property type="entry name" value="Glutathione-S-Trfase_C-like"/>
</dbReference>
<dbReference type="CDD" id="cd03192">
    <property type="entry name" value="GST_C_Sigma_like"/>
    <property type="match status" value="1"/>
</dbReference>
<dbReference type="CDD" id="cd03039">
    <property type="entry name" value="GST_N_Sigma_like"/>
    <property type="match status" value="1"/>
</dbReference>
<sequence>MTKYKLIYFNIRVLGEPIRYILHYMGKEFEDYRMPREDWVELKEKVPFGKLPLLEIDGEVFHQSTAILRYLAIEAGLSGNNASENFQIDMIVAAFGDFVSEVSRFFKMENPTDKESLRLSIIKNTVPFYMTRLEKVLKNNGGYFANRKLSWAELYIVGYCTSLPALIGIDLTEKYPFFKQLTDRVHSLPGIKDWVKRRPNTPM</sequence>
<dbReference type="AlphaFoldDB" id="A0A9P0MXW9"/>
<comment type="catalytic activity">
    <reaction evidence="4">
        <text>RX + glutathione = an S-substituted glutathione + a halide anion + H(+)</text>
        <dbReference type="Rhea" id="RHEA:16437"/>
        <dbReference type="ChEBI" id="CHEBI:15378"/>
        <dbReference type="ChEBI" id="CHEBI:16042"/>
        <dbReference type="ChEBI" id="CHEBI:17792"/>
        <dbReference type="ChEBI" id="CHEBI:57925"/>
        <dbReference type="ChEBI" id="CHEBI:90779"/>
        <dbReference type="EC" id="2.5.1.18"/>
    </reaction>
</comment>
<dbReference type="GO" id="GO:0004602">
    <property type="term" value="F:glutathione peroxidase activity"/>
    <property type="evidence" value="ECO:0007669"/>
    <property type="project" value="UniProtKB-ARBA"/>
</dbReference>
<dbReference type="PANTHER" id="PTHR11571">
    <property type="entry name" value="GLUTATHIONE S-TRANSFERASE"/>
    <property type="match status" value="1"/>
</dbReference>
<keyword evidence="8" id="KW-1185">Reference proteome</keyword>
<dbReference type="InterPro" id="IPR050213">
    <property type="entry name" value="GST_superfamily"/>
</dbReference>
<evidence type="ECO:0000256" key="1">
    <source>
        <dbReference type="ARBA" id="ARBA00012452"/>
    </source>
</evidence>
<evidence type="ECO:0000313" key="7">
    <source>
        <dbReference type="EMBL" id="CAH1407832.1"/>
    </source>
</evidence>
<dbReference type="GO" id="GO:0006749">
    <property type="term" value="P:glutathione metabolic process"/>
    <property type="evidence" value="ECO:0007669"/>
    <property type="project" value="TreeGrafter"/>
</dbReference>
<evidence type="ECO:0000259" key="5">
    <source>
        <dbReference type="PROSITE" id="PS50404"/>
    </source>
</evidence>
<dbReference type="InterPro" id="IPR036249">
    <property type="entry name" value="Thioredoxin-like_sf"/>
</dbReference>
<gene>
    <name evidence="7" type="ORF">NEZAVI_LOCUS15465</name>
</gene>
<dbReference type="SUPFAM" id="SSF52833">
    <property type="entry name" value="Thioredoxin-like"/>
    <property type="match status" value="1"/>
</dbReference>
<dbReference type="Pfam" id="PF02798">
    <property type="entry name" value="GST_N"/>
    <property type="match status" value="1"/>
</dbReference>
<evidence type="ECO:0000256" key="4">
    <source>
        <dbReference type="ARBA" id="ARBA00047960"/>
    </source>
</evidence>
<evidence type="ECO:0000259" key="6">
    <source>
        <dbReference type="PROSITE" id="PS50405"/>
    </source>
</evidence>
<protein>
    <recommendedName>
        <fullName evidence="1">glutathione transferase</fullName>
        <ecNumber evidence="1">2.5.1.18</ecNumber>
    </recommendedName>
</protein>
<comment type="similarity">
    <text evidence="3">Belongs to the GST superfamily. Sigma family.</text>
</comment>
<dbReference type="Proteomes" id="UP001152798">
    <property type="component" value="Chromosome 7"/>
</dbReference>
<dbReference type="GO" id="GO:0004364">
    <property type="term" value="F:glutathione transferase activity"/>
    <property type="evidence" value="ECO:0007669"/>
    <property type="project" value="UniProtKB-EC"/>
</dbReference>
<dbReference type="EC" id="2.5.1.18" evidence="1"/>
<dbReference type="FunFam" id="1.20.1050.10:FF:000030">
    <property type="entry name" value="Glutathione S-transferase S1"/>
    <property type="match status" value="1"/>
</dbReference>
<dbReference type="InterPro" id="IPR040079">
    <property type="entry name" value="Glutathione_S-Trfase"/>
</dbReference>
<dbReference type="OrthoDB" id="6583670at2759"/>
<dbReference type="EMBL" id="OV725083">
    <property type="protein sequence ID" value="CAH1407832.1"/>
    <property type="molecule type" value="Genomic_DNA"/>
</dbReference>
<evidence type="ECO:0000313" key="8">
    <source>
        <dbReference type="Proteomes" id="UP001152798"/>
    </source>
</evidence>
<dbReference type="Gene3D" id="1.20.1050.10">
    <property type="match status" value="1"/>
</dbReference>
<dbReference type="PROSITE" id="PS50405">
    <property type="entry name" value="GST_CTER"/>
    <property type="match status" value="1"/>
</dbReference>
<feature type="domain" description="GST C-terminal" evidence="6">
    <location>
        <begin position="81"/>
        <end position="203"/>
    </location>
</feature>
<accession>A0A9P0MXW9</accession>
<evidence type="ECO:0000256" key="2">
    <source>
        <dbReference type="ARBA" id="ARBA00022679"/>
    </source>
</evidence>
<dbReference type="SFLD" id="SFLDS00019">
    <property type="entry name" value="Glutathione_Transferase_(cytos"/>
    <property type="match status" value="1"/>
</dbReference>
<dbReference type="SUPFAM" id="SSF47616">
    <property type="entry name" value="GST C-terminal domain-like"/>
    <property type="match status" value="1"/>
</dbReference>
<feature type="domain" description="GST N-terminal" evidence="5">
    <location>
        <begin position="2"/>
        <end position="79"/>
    </location>
</feature>
<organism evidence="7 8">
    <name type="scientific">Nezara viridula</name>
    <name type="common">Southern green stink bug</name>
    <name type="synonym">Cimex viridulus</name>
    <dbReference type="NCBI Taxonomy" id="85310"/>
    <lineage>
        <taxon>Eukaryota</taxon>
        <taxon>Metazoa</taxon>
        <taxon>Ecdysozoa</taxon>
        <taxon>Arthropoda</taxon>
        <taxon>Hexapoda</taxon>
        <taxon>Insecta</taxon>
        <taxon>Pterygota</taxon>
        <taxon>Neoptera</taxon>
        <taxon>Paraneoptera</taxon>
        <taxon>Hemiptera</taxon>
        <taxon>Heteroptera</taxon>
        <taxon>Panheteroptera</taxon>
        <taxon>Pentatomomorpha</taxon>
        <taxon>Pentatomoidea</taxon>
        <taxon>Pentatomidae</taxon>
        <taxon>Pentatominae</taxon>
        <taxon>Nezara</taxon>
    </lineage>
</organism>
<dbReference type="InterPro" id="IPR004045">
    <property type="entry name" value="Glutathione_S-Trfase_N"/>
</dbReference>
<dbReference type="SFLD" id="SFLDG01205">
    <property type="entry name" value="AMPS.1"/>
    <property type="match status" value="1"/>
</dbReference>
<dbReference type="PROSITE" id="PS50404">
    <property type="entry name" value="GST_NTER"/>
    <property type="match status" value="1"/>
</dbReference>
<dbReference type="InterPro" id="IPR004046">
    <property type="entry name" value="GST_C"/>
</dbReference>
<dbReference type="PANTHER" id="PTHR11571:SF224">
    <property type="entry name" value="HEMATOPOIETIC PROSTAGLANDIN D SYNTHASE"/>
    <property type="match status" value="1"/>
</dbReference>
<evidence type="ECO:0000256" key="3">
    <source>
        <dbReference type="ARBA" id="ARBA00038317"/>
    </source>
</evidence>
<dbReference type="Gene3D" id="3.40.30.10">
    <property type="entry name" value="Glutaredoxin"/>
    <property type="match status" value="1"/>
</dbReference>
<reference evidence="7" key="1">
    <citation type="submission" date="2022-01" db="EMBL/GenBank/DDBJ databases">
        <authorList>
            <person name="King R."/>
        </authorList>
    </citation>
    <scope>NUCLEOTIDE SEQUENCE</scope>
</reference>